<dbReference type="EMBL" id="ML977206">
    <property type="protein sequence ID" value="KAF1981176.1"/>
    <property type="molecule type" value="Genomic_DNA"/>
</dbReference>
<evidence type="ECO:0000313" key="3">
    <source>
        <dbReference type="EMBL" id="KAF1981176.1"/>
    </source>
</evidence>
<gene>
    <name evidence="3" type="ORF">K402DRAFT_458262</name>
</gene>
<keyword evidence="2" id="KW-0812">Transmembrane</keyword>
<sequence length="439" mass="49124">MSATIFYLFETPSTPGHIYNNIFAHQMDNNADKMPAKAPNSQQRAGHQLEVPTAARTPQPSPAKPALPAESDEVARAPSPGSSLTQFPTPNLKNTNSSMAQPKRELPLLPMNLHKRKDGITKNFVIIFSITCVQVQLLLWFCHTLIGLRLFIALLVPNIILGIAAAIDVLHRAWLLMKKGSPYLPIGGKRFAGDYFFWNLVLANGVICGVLNIRETDAEHKIRLFSLPPPIVLFFVSTQLLISGLLNLFKLPTPIRLSSTPFGHRCPPGVLVIMEDICAVNGNGGTIYREALMERYNESARFRRMLRRINWFWGIGSFIVAGGLTAMLFTLWDPNVVGPHYRGLQKNERDPKHPKPILVWDTIFVCIMAWVFPWVWGGFGAWLTIKYASNQLRKERMEYGIATDEGGRLRDVSPTTTTRGLIQADGAADGGRVWRGYWP</sequence>
<feature type="transmembrane region" description="Helical" evidence="2">
    <location>
        <begin position="124"/>
        <end position="146"/>
    </location>
</feature>
<organism evidence="3 4">
    <name type="scientific">Aulographum hederae CBS 113979</name>
    <dbReference type="NCBI Taxonomy" id="1176131"/>
    <lineage>
        <taxon>Eukaryota</taxon>
        <taxon>Fungi</taxon>
        <taxon>Dikarya</taxon>
        <taxon>Ascomycota</taxon>
        <taxon>Pezizomycotina</taxon>
        <taxon>Dothideomycetes</taxon>
        <taxon>Pleosporomycetidae</taxon>
        <taxon>Aulographales</taxon>
        <taxon>Aulographaceae</taxon>
    </lineage>
</organism>
<feature type="transmembrane region" description="Helical" evidence="2">
    <location>
        <begin position="357"/>
        <end position="385"/>
    </location>
</feature>
<keyword evidence="2" id="KW-1133">Transmembrane helix</keyword>
<reference evidence="3" key="1">
    <citation type="journal article" date="2020" name="Stud. Mycol.">
        <title>101 Dothideomycetes genomes: a test case for predicting lifestyles and emergence of pathogens.</title>
        <authorList>
            <person name="Haridas S."/>
            <person name="Albert R."/>
            <person name="Binder M."/>
            <person name="Bloem J."/>
            <person name="Labutti K."/>
            <person name="Salamov A."/>
            <person name="Andreopoulos B."/>
            <person name="Baker S."/>
            <person name="Barry K."/>
            <person name="Bills G."/>
            <person name="Bluhm B."/>
            <person name="Cannon C."/>
            <person name="Castanera R."/>
            <person name="Culley D."/>
            <person name="Daum C."/>
            <person name="Ezra D."/>
            <person name="Gonzalez J."/>
            <person name="Henrissat B."/>
            <person name="Kuo A."/>
            <person name="Liang C."/>
            <person name="Lipzen A."/>
            <person name="Lutzoni F."/>
            <person name="Magnuson J."/>
            <person name="Mondo S."/>
            <person name="Nolan M."/>
            <person name="Ohm R."/>
            <person name="Pangilinan J."/>
            <person name="Park H.-J."/>
            <person name="Ramirez L."/>
            <person name="Alfaro M."/>
            <person name="Sun H."/>
            <person name="Tritt A."/>
            <person name="Yoshinaga Y."/>
            <person name="Zwiers L.-H."/>
            <person name="Turgeon B."/>
            <person name="Goodwin S."/>
            <person name="Spatafora J."/>
            <person name="Crous P."/>
            <person name="Grigoriev I."/>
        </authorList>
    </citation>
    <scope>NUCLEOTIDE SEQUENCE</scope>
    <source>
        <strain evidence="3">CBS 113979</strain>
    </source>
</reference>
<keyword evidence="2" id="KW-0472">Membrane</keyword>
<keyword evidence="4" id="KW-1185">Reference proteome</keyword>
<dbReference type="Proteomes" id="UP000800041">
    <property type="component" value="Unassembled WGS sequence"/>
</dbReference>
<proteinExistence type="predicted"/>
<dbReference type="AlphaFoldDB" id="A0A6G1GJR2"/>
<name>A0A6G1GJR2_9PEZI</name>
<evidence type="ECO:0000256" key="1">
    <source>
        <dbReference type="SAM" id="MobiDB-lite"/>
    </source>
</evidence>
<evidence type="ECO:0000313" key="4">
    <source>
        <dbReference type="Proteomes" id="UP000800041"/>
    </source>
</evidence>
<protein>
    <submittedName>
        <fullName evidence="3">Uncharacterized protein</fullName>
    </submittedName>
</protein>
<dbReference type="PANTHER" id="PTHR42024">
    <property type="entry name" value="AMINO ACID PERMEASE_ SLC12A DOMAIN-CONTAINING PROTEIN"/>
    <property type="match status" value="1"/>
</dbReference>
<feature type="compositionally biased region" description="Polar residues" evidence="1">
    <location>
        <begin position="80"/>
        <end position="100"/>
    </location>
</feature>
<feature type="transmembrane region" description="Helical" evidence="2">
    <location>
        <begin position="311"/>
        <end position="332"/>
    </location>
</feature>
<dbReference type="PANTHER" id="PTHR42024:SF1">
    <property type="entry name" value="AMINO ACID PERMEASE_ SLC12A DOMAIN-CONTAINING PROTEIN"/>
    <property type="match status" value="1"/>
</dbReference>
<feature type="transmembrane region" description="Helical" evidence="2">
    <location>
        <begin position="195"/>
        <end position="213"/>
    </location>
</feature>
<accession>A0A6G1GJR2</accession>
<feature type="transmembrane region" description="Helical" evidence="2">
    <location>
        <begin position="152"/>
        <end position="174"/>
    </location>
</feature>
<dbReference type="OrthoDB" id="4838853at2759"/>
<feature type="transmembrane region" description="Helical" evidence="2">
    <location>
        <begin position="225"/>
        <end position="249"/>
    </location>
</feature>
<feature type="region of interest" description="Disordered" evidence="1">
    <location>
        <begin position="53"/>
        <end position="101"/>
    </location>
</feature>
<evidence type="ECO:0000256" key="2">
    <source>
        <dbReference type="SAM" id="Phobius"/>
    </source>
</evidence>